<reference evidence="2 3" key="1">
    <citation type="submission" date="2021-06" db="EMBL/GenBank/DDBJ databases">
        <title>Caerostris darwini draft genome.</title>
        <authorList>
            <person name="Kono N."/>
            <person name="Arakawa K."/>
        </authorList>
    </citation>
    <scope>NUCLEOTIDE SEQUENCE [LARGE SCALE GENOMIC DNA]</scope>
</reference>
<name>A0AAV4WDP2_9ARAC</name>
<evidence type="ECO:0000256" key="1">
    <source>
        <dbReference type="SAM" id="Phobius"/>
    </source>
</evidence>
<proteinExistence type="predicted"/>
<dbReference type="Proteomes" id="UP001054837">
    <property type="component" value="Unassembled WGS sequence"/>
</dbReference>
<feature type="transmembrane region" description="Helical" evidence="1">
    <location>
        <begin position="121"/>
        <end position="141"/>
    </location>
</feature>
<dbReference type="EMBL" id="BPLQ01014397">
    <property type="protein sequence ID" value="GIY79425.1"/>
    <property type="molecule type" value="Genomic_DNA"/>
</dbReference>
<evidence type="ECO:0000313" key="2">
    <source>
        <dbReference type="EMBL" id="GIY79425.1"/>
    </source>
</evidence>
<keyword evidence="1" id="KW-0472">Membrane</keyword>
<organism evidence="2 3">
    <name type="scientific">Caerostris darwini</name>
    <dbReference type="NCBI Taxonomy" id="1538125"/>
    <lineage>
        <taxon>Eukaryota</taxon>
        <taxon>Metazoa</taxon>
        <taxon>Ecdysozoa</taxon>
        <taxon>Arthropoda</taxon>
        <taxon>Chelicerata</taxon>
        <taxon>Arachnida</taxon>
        <taxon>Araneae</taxon>
        <taxon>Araneomorphae</taxon>
        <taxon>Entelegynae</taxon>
        <taxon>Araneoidea</taxon>
        <taxon>Araneidae</taxon>
        <taxon>Caerostris</taxon>
    </lineage>
</organism>
<dbReference type="AlphaFoldDB" id="A0AAV4WDP2"/>
<evidence type="ECO:0000313" key="3">
    <source>
        <dbReference type="Proteomes" id="UP001054837"/>
    </source>
</evidence>
<accession>A0AAV4WDP2</accession>
<comment type="caution">
    <text evidence="2">The sequence shown here is derived from an EMBL/GenBank/DDBJ whole genome shotgun (WGS) entry which is preliminary data.</text>
</comment>
<keyword evidence="1" id="KW-0812">Transmembrane</keyword>
<keyword evidence="3" id="KW-1185">Reference proteome</keyword>
<feature type="transmembrane region" description="Helical" evidence="1">
    <location>
        <begin position="69"/>
        <end position="91"/>
    </location>
</feature>
<gene>
    <name evidence="2" type="ORF">CDAR_242851</name>
</gene>
<protein>
    <submittedName>
        <fullName evidence="2">Uncharacterized protein</fullName>
    </submittedName>
</protein>
<keyword evidence="1" id="KW-1133">Transmembrane helix</keyword>
<sequence>LVPVSFSTTRASGFVYAVCQFHGNLGCCLIFHHYHPAAQTLQVIRHFFIIGSIPSPFSMPPLPFRLSQVIHYFFIIGSISSFFFLCHHYLLDFLRSSAISSSLVLISFRCHHYLFRLSQVIRYFFIIGSISSFFSMPPLPFRLSLRSSAISSSLVRFHPFFYATTTF</sequence>
<feature type="non-terminal residue" evidence="2">
    <location>
        <position position="1"/>
    </location>
</feature>